<dbReference type="InterPro" id="IPR012934">
    <property type="entry name" value="Znf_AD"/>
</dbReference>
<feature type="domain" description="C2H2-type" evidence="14">
    <location>
        <begin position="567"/>
        <end position="596"/>
    </location>
</feature>
<feature type="compositionally biased region" description="Acidic residues" evidence="13">
    <location>
        <begin position="160"/>
        <end position="169"/>
    </location>
</feature>
<evidence type="ECO:0000256" key="11">
    <source>
        <dbReference type="PROSITE-ProRule" id="PRU00042"/>
    </source>
</evidence>
<dbReference type="Proteomes" id="UP001566132">
    <property type="component" value="Unassembled WGS sequence"/>
</dbReference>
<keyword evidence="5 11" id="KW-0863">Zinc-finger</keyword>
<name>A0ABD1FFC2_HYPHA</name>
<feature type="binding site" evidence="12">
    <location>
        <position position="60"/>
    </location>
    <ligand>
        <name>Zn(2+)</name>
        <dbReference type="ChEBI" id="CHEBI:29105"/>
    </ligand>
</feature>
<feature type="binding site" evidence="12">
    <location>
        <position position="11"/>
    </location>
    <ligand>
        <name>Zn(2+)</name>
        <dbReference type="ChEBI" id="CHEBI:29105"/>
    </ligand>
</feature>
<dbReference type="Gene3D" id="3.40.1800.20">
    <property type="match status" value="1"/>
</dbReference>
<keyword evidence="10" id="KW-0539">Nucleus</keyword>
<organism evidence="16 17">
    <name type="scientific">Hypothenemus hampei</name>
    <name type="common">Coffee berry borer</name>
    <dbReference type="NCBI Taxonomy" id="57062"/>
    <lineage>
        <taxon>Eukaryota</taxon>
        <taxon>Metazoa</taxon>
        <taxon>Ecdysozoa</taxon>
        <taxon>Arthropoda</taxon>
        <taxon>Hexapoda</taxon>
        <taxon>Insecta</taxon>
        <taxon>Pterygota</taxon>
        <taxon>Neoptera</taxon>
        <taxon>Endopterygota</taxon>
        <taxon>Coleoptera</taxon>
        <taxon>Polyphaga</taxon>
        <taxon>Cucujiformia</taxon>
        <taxon>Curculionidae</taxon>
        <taxon>Scolytinae</taxon>
        <taxon>Hypothenemus</taxon>
    </lineage>
</organism>
<proteinExistence type="inferred from homology"/>
<evidence type="ECO:0000256" key="2">
    <source>
        <dbReference type="ARBA" id="ARBA00006991"/>
    </source>
</evidence>
<comment type="subcellular location">
    <subcellularLocation>
        <location evidence="1">Nucleus</location>
    </subcellularLocation>
</comment>
<accession>A0ABD1FFC2</accession>
<dbReference type="SUPFAM" id="SSF57716">
    <property type="entry name" value="Glucocorticoid receptor-like (DNA-binding domain)"/>
    <property type="match status" value="1"/>
</dbReference>
<dbReference type="FunFam" id="3.30.160.60:FF:000624">
    <property type="entry name" value="zinc finger protein 697"/>
    <property type="match status" value="1"/>
</dbReference>
<dbReference type="GO" id="GO:0048598">
    <property type="term" value="P:embryonic morphogenesis"/>
    <property type="evidence" value="ECO:0007669"/>
    <property type="project" value="UniProtKB-ARBA"/>
</dbReference>
<dbReference type="SUPFAM" id="SSF57667">
    <property type="entry name" value="beta-beta-alpha zinc fingers"/>
    <property type="match status" value="5"/>
</dbReference>
<evidence type="ECO:0000256" key="1">
    <source>
        <dbReference type="ARBA" id="ARBA00004123"/>
    </source>
</evidence>
<feature type="compositionally biased region" description="Acidic residues" evidence="13">
    <location>
        <begin position="114"/>
        <end position="123"/>
    </location>
</feature>
<keyword evidence="9" id="KW-0804">Transcription</keyword>
<feature type="domain" description="C2H2-type" evidence="14">
    <location>
        <begin position="318"/>
        <end position="345"/>
    </location>
</feature>
<evidence type="ECO:0000256" key="6">
    <source>
        <dbReference type="ARBA" id="ARBA00022833"/>
    </source>
</evidence>
<gene>
    <name evidence="16" type="ORF">ABEB36_001393</name>
</gene>
<feature type="domain" description="C2H2-type" evidence="14">
    <location>
        <begin position="409"/>
        <end position="437"/>
    </location>
</feature>
<evidence type="ECO:0000256" key="12">
    <source>
        <dbReference type="PROSITE-ProRule" id="PRU01263"/>
    </source>
</evidence>
<feature type="domain" description="C2H2-type" evidence="14">
    <location>
        <begin position="346"/>
        <end position="373"/>
    </location>
</feature>
<evidence type="ECO:0000259" key="15">
    <source>
        <dbReference type="PROSITE" id="PS51915"/>
    </source>
</evidence>
<dbReference type="GO" id="GO:0008270">
    <property type="term" value="F:zinc ion binding"/>
    <property type="evidence" value="ECO:0007669"/>
    <property type="project" value="UniProtKB-UniRule"/>
</dbReference>
<dbReference type="PANTHER" id="PTHR24393">
    <property type="entry name" value="ZINC FINGER PROTEIN"/>
    <property type="match status" value="1"/>
</dbReference>
<dbReference type="SMART" id="SM00355">
    <property type="entry name" value="ZnF_C2H2"/>
    <property type="match status" value="10"/>
</dbReference>
<evidence type="ECO:0000256" key="3">
    <source>
        <dbReference type="ARBA" id="ARBA00022723"/>
    </source>
</evidence>
<comment type="similarity">
    <text evidence="2">Belongs to the krueppel C2H2-type zinc-finger protein family.</text>
</comment>
<evidence type="ECO:0000256" key="10">
    <source>
        <dbReference type="ARBA" id="ARBA00023242"/>
    </source>
</evidence>
<keyword evidence="3 12" id="KW-0479">Metal-binding</keyword>
<feature type="compositionally biased region" description="Acidic residues" evidence="13">
    <location>
        <begin position="178"/>
        <end position="187"/>
    </location>
</feature>
<feature type="domain" description="C2H2-type" evidence="14">
    <location>
        <begin position="469"/>
        <end position="496"/>
    </location>
</feature>
<keyword evidence="7" id="KW-0805">Transcription regulation</keyword>
<feature type="domain" description="C2H2-type" evidence="14">
    <location>
        <begin position="525"/>
        <end position="553"/>
    </location>
</feature>
<feature type="domain" description="ZAD" evidence="15">
    <location>
        <begin position="9"/>
        <end position="84"/>
    </location>
</feature>
<feature type="domain" description="C2H2-type" evidence="14">
    <location>
        <begin position="497"/>
        <end position="524"/>
    </location>
</feature>
<keyword evidence="17" id="KW-1185">Reference proteome</keyword>
<feature type="binding site" evidence="12">
    <location>
        <position position="57"/>
    </location>
    <ligand>
        <name>Zn(2+)</name>
        <dbReference type="ChEBI" id="CHEBI:29105"/>
    </ligand>
</feature>
<dbReference type="SMART" id="SM00868">
    <property type="entry name" value="zf-AD"/>
    <property type="match status" value="1"/>
</dbReference>
<evidence type="ECO:0000256" key="7">
    <source>
        <dbReference type="ARBA" id="ARBA00023015"/>
    </source>
</evidence>
<keyword evidence="4" id="KW-0677">Repeat</keyword>
<dbReference type="PROSITE" id="PS50157">
    <property type="entry name" value="ZINC_FINGER_C2H2_2"/>
    <property type="match status" value="9"/>
</dbReference>
<feature type="binding site" evidence="12">
    <location>
        <position position="14"/>
    </location>
    <ligand>
        <name>Zn(2+)</name>
        <dbReference type="ChEBI" id="CHEBI:29105"/>
    </ligand>
</feature>
<dbReference type="GO" id="GO:0006355">
    <property type="term" value="P:regulation of DNA-templated transcription"/>
    <property type="evidence" value="ECO:0007669"/>
    <property type="project" value="UniProtKB-ARBA"/>
</dbReference>
<evidence type="ECO:0000256" key="8">
    <source>
        <dbReference type="ARBA" id="ARBA00023125"/>
    </source>
</evidence>
<evidence type="ECO:0000313" key="16">
    <source>
        <dbReference type="EMBL" id="KAL1517655.1"/>
    </source>
</evidence>
<feature type="domain" description="C2H2-type" evidence="14">
    <location>
        <begin position="374"/>
        <end position="397"/>
    </location>
</feature>
<feature type="domain" description="C2H2-type" evidence="14">
    <location>
        <begin position="441"/>
        <end position="468"/>
    </location>
</feature>
<dbReference type="Gene3D" id="3.30.160.60">
    <property type="entry name" value="Classic Zinc Finger"/>
    <property type="match status" value="8"/>
</dbReference>
<comment type="caution">
    <text evidence="16">The sequence shown here is derived from an EMBL/GenBank/DDBJ whole genome shotgun (WGS) entry which is preliminary data.</text>
</comment>
<evidence type="ECO:0000259" key="14">
    <source>
        <dbReference type="PROSITE" id="PS50157"/>
    </source>
</evidence>
<keyword evidence="8" id="KW-0238">DNA-binding</keyword>
<dbReference type="AlphaFoldDB" id="A0ABD1FFC2"/>
<dbReference type="GO" id="GO:0005634">
    <property type="term" value="C:nucleus"/>
    <property type="evidence" value="ECO:0007669"/>
    <property type="project" value="UniProtKB-SubCell"/>
</dbReference>
<dbReference type="Pfam" id="PF00096">
    <property type="entry name" value="zf-C2H2"/>
    <property type="match status" value="6"/>
</dbReference>
<keyword evidence="6 12" id="KW-0862">Zinc</keyword>
<evidence type="ECO:0000256" key="5">
    <source>
        <dbReference type="ARBA" id="ARBA00022771"/>
    </source>
</evidence>
<dbReference type="FunFam" id="3.30.160.60:FF:001506">
    <property type="entry name" value="Zinc finger protein"/>
    <property type="match status" value="1"/>
</dbReference>
<dbReference type="FunFam" id="3.30.160.60:FF:000446">
    <property type="entry name" value="Zinc finger protein"/>
    <property type="match status" value="1"/>
</dbReference>
<dbReference type="InterPro" id="IPR036236">
    <property type="entry name" value="Znf_C2H2_sf"/>
</dbReference>
<feature type="region of interest" description="Disordered" evidence="13">
    <location>
        <begin position="106"/>
        <end position="215"/>
    </location>
</feature>
<evidence type="ECO:0000256" key="9">
    <source>
        <dbReference type="ARBA" id="ARBA00023163"/>
    </source>
</evidence>
<sequence>MDSPGEISSLCRLCLVKDQVNIPIFEEQGDIRQIFLKISSCLPVKVSRDDNLPKNICDGCSNKLDLFYDFWSSSASAEKTLLSWLGETDAEEKIDTVAQQIAKSTEARVKLESEADPSADIFEESPSSFDEGTKDETEAPPAKRVRRSAAVKAQINIAPDSEDDDEMDSAEPLTKLEDESEDSDGEEKDPSYAEVPGTSADDDQAGPSGVGKDGVEAPYQIKHEKVNRNFTIKTIKPEVTLEEPDFPLIPESNRVQTRKRGRKKGVKISKSQGKVRKCSQPAPIELDEPIECDICNETYRNNVAFAIHSIEHSQDGRYSCHLCDFKNTSKYHIELHVRAHEGTTKYKCEICSKAFTVSTNAIEHKYFHTGEKPFQCEICGKHFMYSRFLASHRRTQHWEIMTGTPLVKYDCKICNKHYTSSSGLKRHNLRNHNTEGIDTSVLCDTCGKRISSKEKLKFHMRIHTGYKPFSCEVCGKSFTEKERLKEHMRVHTGEKPFACKYCGKSFTQRSPLKIHVRTHTGEQPYVCRLCGRGFVSKSAMDAHMKSCSALSIPSSNPEPQNRNNNCFICTMDDCKKIYGSKSALEAHMTVHQQPPQDYNYPPERGVQLQELFERRKFAESLSELSKDFSGQLEDCIDFTQRRIEIRDRPSGSGGFE</sequence>
<dbReference type="FunFam" id="3.30.160.60:FF:000100">
    <property type="entry name" value="Zinc finger 45-like"/>
    <property type="match status" value="1"/>
</dbReference>
<dbReference type="PROSITE" id="PS00028">
    <property type="entry name" value="ZINC_FINGER_C2H2_1"/>
    <property type="match status" value="8"/>
</dbReference>
<dbReference type="GO" id="GO:0003677">
    <property type="term" value="F:DNA binding"/>
    <property type="evidence" value="ECO:0007669"/>
    <property type="project" value="UniProtKB-KW"/>
</dbReference>
<dbReference type="PANTHER" id="PTHR24393:SF34">
    <property type="entry name" value="PR_SET DOMAIN 13"/>
    <property type="match status" value="1"/>
</dbReference>
<dbReference type="FunFam" id="3.30.160.60:FF:002343">
    <property type="entry name" value="Zinc finger protein 33A"/>
    <property type="match status" value="1"/>
</dbReference>
<protein>
    <submittedName>
        <fullName evidence="16">Uncharacterized protein</fullName>
    </submittedName>
</protein>
<evidence type="ECO:0000256" key="4">
    <source>
        <dbReference type="ARBA" id="ARBA00022737"/>
    </source>
</evidence>
<dbReference type="InterPro" id="IPR013087">
    <property type="entry name" value="Znf_C2H2_type"/>
</dbReference>
<evidence type="ECO:0000313" key="17">
    <source>
        <dbReference type="Proteomes" id="UP001566132"/>
    </source>
</evidence>
<dbReference type="EMBL" id="JBDJPC010000001">
    <property type="protein sequence ID" value="KAL1517655.1"/>
    <property type="molecule type" value="Genomic_DNA"/>
</dbReference>
<dbReference type="PROSITE" id="PS51915">
    <property type="entry name" value="ZAD"/>
    <property type="match status" value="1"/>
</dbReference>
<dbReference type="Pfam" id="PF07776">
    <property type="entry name" value="zf-AD"/>
    <property type="match status" value="1"/>
</dbReference>
<reference evidence="16 17" key="1">
    <citation type="submission" date="2024-05" db="EMBL/GenBank/DDBJ databases">
        <title>Genetic variation in Jamaican populations of the coffee berry borer (Hypothenemus hampei).</title>
        <authorList>
            <person name="Errbii M."/>
            <person name="Myrie A."/>
        </authorList>
    </citation>
    <scope>NUCLEOTIDE SEQUENCE [LARGE SCALE GENOMIC DNA]</scope>
    <source>
        <strain evidence="16">JA-Hopewell-2020-01-JO</strain>
        <tissue evidence="16">Whole body</tissue>
    </source>
</reference>
<evidence type="ECO:0000256" key="13">
    <source>
        <dbReference type="SAM" id="MobiDB-lite"/>
    </source>
</evidence>